<feature type="compositionally biased region" description="Basic and acidic residues" evidence="1">
    <location>
        <begin position="68"/>
        <end position="80"/>
    </location>
</feature>
<evidence type="ECO:0000313" key="2">
    <source>
        <dbReference type="EMBL" id="KAJ1093943.1"/>
    </source>
</evidence>
<feature type="region of interest" description="Disordered" evidence="1">
    <location>
        <begin position="112"/>
        <end position="144"/>
    </location>
</feature>
<sequence>MPGLNIPWVSPSQDVPLELTQPACALCQRGPLEWATEGSLGPALSRAVLTCIGRKPRRLAGHPRATKPRREITQDRREQPWAETPAFHGHKGTGAANLPLKRRTASFVRLTVVPGPSPRRRQQGTSAKPRSTAVAGFQPLEAGD</sequence>
<evidence type="ECO:0000313" key="3">
    <source>
        <dbReference type="Proteomes" id="UP001066276"/>
    </source>
</evidence>
<protein>
    <submittedName>
        <fullName evidence="2">Uncharacterized protein</fullName>
    </submittedName>
</protein>
<reference evidence="2" key="1">
    <citation type="journal article" date="2022" name="bioRxiv">
        <title>Sequencing and chromosome-scale assembly of the giantPleurodeles waltlgenome.</title>
        <authorList>
            <person name="Brown T."/>
            <person name="Elewa A."/>
            <person name="Iarovenko S."/>
            <person name="Subramanian E."/>
            <person name="Araus A.J."/>
            <person name="Petzold A."/>
            <person name="Susuki M."/>
            <person name="Suzuki K.-i.T."/>
            <person name="Hayashi T."/>
            <person name="Toyoda A."/>
            <person name="Oliveira C."/>
            <person name="Osipova E."/>
            <person name="Leigh N.D."/>
            <person name="Simon A."/>
            <person name="Yun M.H."/>
        </authorList>
    </citation>
    <scope>NUCLEOTIDE SEQUENCE</scope>
    <source>
        <strain evidence="2">20211129_DDA</strain>
        <tissue evidence="2">Liver</tissue>
    </source>
</reference>
<keyword evidence="3" id="KW-1185">Reference proteome</keyword>
<dbReference type="AlphaFoldDB" id="A0AAV7LYM5"/>
<name>A0AAV7LYM5_PLEWA</name>
<proteinExistence type="predicted"/>
<accession>A0AAV7LYM5</accession>
<organism evidence="2 3">
    <name type="scientific">Pleurodeles waltl</name>
    <name type="common">Iberian ribbed newt</name>
    <dbReference type="NCBI Taxonomy" id="8319"/>
    <lineage>
        <taxon>Eukaryota</taxon>
        <taxon>Metazoa</taxon>
        <taxon>Chordata</taxon>
        <taxon>Craniata</taxon>
        <taxon>Vertebrata</taxon>
        <taxon>Euteleostomi</taxon>
        <taxon>Amphibia</taxon>
        <taxon>Batrachia</taxon>
        <taxon>Caudata</taxon>
        <taxon>Salamandroidea</taxon>
        <taxon>Salamandridae</taxon>
        <taxon>Pleurodelinae</taxon>
        <taxon>Pleurodeles</taxon>
    </lineage>
</organism>
<dbReference type="Proteomes" id="UP001066276">
    <property type="component" value="Chromosome 11"/>
</dbReference>
<feature type="region of interest" description="Disordered" evidence="1">
    <location>
        <begin position="59"/>
        <end position="99"/>
    </location>
</feature>
<comment type="caution">
    <text evidence="2">The sequence shown here is derived from an EMBL/GenBank/DDBJ whole genome shotgun (WGS) entry which is preliminary data.</text>
</comment>
<evidence type="ECO:0000256" key="1">
    <source>
        <dbReference type="SAM" id="MobiDB-lite"/>
    </source>
</evidence>
<dbReference type="EMBL" id="JANPWB010000015">
    <property type="protein sequence ID" value="KAJ1093943.1"/>
    <property type="molecule type" value="Genomic_DNA"/>
</dbReference>
<gene>
    <name evidence="2" type="ORF">NDU88_007031</name>
</gene>